<evidence type="ECO:0000256" key="1">
    <source>
        <dbReference type="SAM" id="Phobius"/>
    </source>
</evidence>
<dbReference type="EMBL" id="CP053452">
    <property type="protein sequence ID" value="QJW98889.1"/>
    <property type="molecule type" value="Genomic_DNA"/>
</dbReference>
<keyword evidence="1" id="KW-1133">Transmembrane helix</keyword>
<reference evidence="3" key="1">
    <citation type="submission" date="2020-05" db="EMBL/GenBank/DDBJ databases">
        <title>Frigoriglobus tundricola gen. nov., sp. nov., a psychrotolerant cellulolytic planctomycete of the family Gemmataceae with two divergent copies of 16S rRNA gene.</title>
        <authorList>
            <person name="Kulichevskaya I.S."/>
            <person name="Ivanova A.A."/>
            <person name="Naumoff D.G."/>
            <person name="Beletsky A.V."/>
            <person name="Rijpstra W.I.C."/>
            <person name="Sinninghe Damste J.S."/>
            <person name="Mardanov A.V."/>
            <person name="Ravin N.V."/>
            <person name="Dedysh S.N."/>
        </authorList>
    </citation>
    <scope>NUCLEOTIDE SEQUENCE [LARGE SCALE GENOMIC DNA]</scope>
    <source>
        <strain evidence="3">PL17</strain>
    </source>
</reference>
<dbReference type="AlphaFoldDB" id="A0A6M5YXZ8"/>
<evidence type="ECO:0000313" key="2">
    <source>
        <dbReference type="EMBL" id="QJW98889.1"/>
    </source>
</evidence>
<dbReference type="KEGG" id="ftj:FTUN_6484"/>
<organism evidence="2 3">
    <name type="scientific">Frigoriglobus tundricola</name>
    <dbReference type="NCBI Taxonomy" id="2774151"/>
    <lineage>
        <taxon>Bacteria</taxon>
        <taxon>Pseudomonadati</taxon>
        <taxon>Planctomycetota</taxon>
        <taxon>Planctomycetia</taxon>
        <taxon>Gemmatales</taxon>
        <taxon>Gemmataceae</taxon>
        <taxon>Frigoriglobus</taxon>
    </lineage>
</organism>
<dbReference type="Proteomes" id="UP000503447">
    <property type="component" value="Chromosome"/>
</dbReference>
<protein>
    <submittedName>
        <fullName evidence="2">Uncharacterized protein</fullName>
    </submittedName>
</protein>
<accession>A0A6M5YXZ8</accession>
<keyword evidence="1" id="KW-0812">Transmembrane</keyword>
<name>A0A6M5YXZ8_9BACT</name>
<dbReference type="RefSeq" id="WP_171473960.1">
    <property type="nucleotide sequence ID" value="NZ_CP053452.2"/>
</dbReference>
<keyword evidence="1" id="KW-0472">Membrane</keyword>
<proteinExistence type="predicted"/>
<feature type="transmembrane region" description="Helical" evidence="1">
    <location>
        <begin position="34"/>
        <end position="54"/>
    </location>
</feature>
<feature type="transmembrane region" description="Helical" evidence="1">
    <location>
        <begin position="106"/>
        <end position="127"/>
    </location>
</feature>
<gene>
    <name evidence="2" type="ORF">FTUN_6484</name>
</gene>
<keyword evidence="3" id="KW-1185">Reference proteome</keyword>
<feature type="transmembrane region" description="Helical" evidence="1">
    <location>
        <begin position="74"/>
        <end position="94"/>
    </location>
</feature>
<feature type="transmembrane region" description="Helical" evidence="1">
    <location>
        <begin position="147"/>
        <end position="167"/>
    </location>
</feature>
<sequence>MSETQTPDAPETVGAPVEATECPRECRRHAARGPLWAAVGWLSAAFAAVLVAIIPYDPGESLCGPWGCFPPLLALVSMHLLWFVALGAGTWAVARWLPGLLRPLGFVLLLAGVVATGVLVTNDLAHWLSKMPDDIRQLWPKRIGYRLLTLSDVPLVQSILVGALCVVRGRGARA</sequence>
<evidence type="ECO:0000313" key="3">
    <source>
        <dbReference type="Proteomes" id="UP000503447"/>
    </source>
</evidence>